<proteinExistence type="inferred from homology"/>
<keyword evidence="4 7" id="KW-0812">Transmembrane</keyword>
<gene>
    <name evidence="10" type="ORF">FH063_002672</name>
</gene>
<sequence length="377" mass="40477">MGAAAPRAKQKDHPMTSVTEASTLSSAEAMRARRKARLAHALNRTAATLQIVGLGWLSPLLRMAAGDSPRQQGRELWQQMGVPLTALMLFLAAWAWLAPQVNTSLGAIPGPAQVWEQVGVLHADHQAERAKEAAFYDRQAKRNAELLAKDPAAEVKTRPYAGKPTYLDQIVTSLKTVFTGFLLGALIAVPLGVACGLSRTVNAAMNPLIQIFKPVSPLAWLPLVTMVVSATVSSDNPTFEKSFLTSAVTVTLCSLWPTLINTAVGVSSIDKDLMNVGKVLQLSGPTMVRRLVLPSALPYIFTGLRLSLGVGWMVLIAAEMLAQNPGLGKFVWDEFQNGSSNSLARIMVAVFTIGLIGFLLDRVMLAFQAAVSHTGTR</sequence>
<keyword evidence="2 7" id="KW-0813">Transport</keyword>
<evidence type="ECO:0000256" key="4">
    <source>
        <dbReference type="ARBA" id="ARBA00022692"/>
    </source>
</evidence>
<feature type="transmembrane region" description="Helical" evidence="7">
    <location>
        <begin position="80"/>
        <end position="97"/>
    </location>
</feature>
<evidence type="ECO:0000256" key="5">
    <source>
        <dbReference type="ARBA" id="ARBA00022989"/>
    </source>
</evidence>
<dbReference type="GO" id="GO:0005886">
    <property type="term" value="C:plasma membrane"/>
    <property type="evidence" value="ECO:0007669"/>
    <property type="project" value="UniProtKB-SubCell"/>
</dbReference>
<keyword evidence="5 7" id="KW-1133">Transmembrane helix</keyword>
<name>A0A5B0KSD7_9PROT</name>
<dbReference type="SUPFAM" id="SSF161098">
    <property type="entry name" value="MetI-like"/>
    <property type="match status" value="1"/>
</dbReference>
<evidence type="ECO:0000259" key="9">
    <source>
        <dbReference type="PROSITE" id="PS50928"/>
    </source>
</evidence>
<feature type="region of interest" description="Disordered" evidence="8">
    <location>
        <begin position="1"/>
        <end position="26"/>
    </location>
</feature>
<feature type="domain" description="ABC transmembrane type-1" evidence="9">
    <location>
        <begin position="170"/>
        <end position="364"/>
    </location>
</feature>
<dbReference type="AlphaFoldDB" id="A0A5B0KSD7"/>
<evidence type="ECO:0000256" key="1">
    <source>
        <dbReference type="ARBA" id="ARBA00004651"/>
    </source>
</evidence>
<dbReference type="CDD" id="cd06261">
    <property type="entry name" value="TM_PBP2"/>
    <property type="match status" value="1"/>
</dbReference>
<dbReference type="PROSITE" id="PS50928">
    <property type="entry name" value="ABC_TM1"/>
    <property type="match status" value="1"/>
</dbReference>
<reference evidence="10 11" key="1">
    <citation type="submission" date="2019-07" db="EMBL/GenBank/DDBJ databases">
        <title>Genome sequencing of the stress-tolerant strain Azospirillum brasilense Az19.</title>
        <authorList>
            <person name="Maroniche G.A."/>
            <person name="Garcia J.E."/>
            <person name="Pagnussat L."/>
            <person name="Amenta M."/>
            <person name="Creus C.M."/>
        </authorList>
    </citation>
    <scope>NUCLEOTIDE SEQUENCE [LARGE SCALE GENOMIC DNA]</scope>
    <source>
        <strain evidence="10 11">Az19</strain>
    </source>
</reference>
<protein>
    <recommendedName>
        <fullName evidence="9">ABC transmembrane type-1 domain-containing protein</fullName>
    </recommendedName>
</protein>
<evidence type="ECO:0000256" key="3">
    <source>
        <dbReference type="ARBA" id="ARBA00022475"/>
    </source>
</evidence>
<keyword evidence="6 7" id="KW-0472">Membrane</keyword>
<evidence type="ECO:0000256" key="8">
    <source>
        <dbReference type="SAM" id="MobiDB-lite"/>
    </source>
</evidence>
<dbReference type="PANTHER" id="PTHR30151">
    <property type="entry name" value="ALKANE SULFONATE ABC TRANSPORTER-RELATED, MEMBRANE SUBUNIT"/>
    <property type="match status" value="1"/>
</dbReference>
<comment type="similarity">
    <text evidence="7">Belongs to the binding-protein-dependent transport system permease family.</text>
</comment>
<evidence type="ECO:0000256" key="2">
    <source>
        <dbReference type="ARBA" id="ARBA00022448"/>
    </source>
</evidence>
<comment type="caution">
    <text evidence="10">The sequence shown here is derived from an EMBL/GenBank/DDBJ whole genome shotgun (WGS) entry which is preliminary data.</text>
</comment>
<dbReference type="Pfam" id="PF00528">
    <property type="entry name" value="BPD_transp_1"/>
    <property type="match status" value="1"/>
</dbReference>
<feature type="transmembrane region" description="Helical" evidence="7">
    <location>
        <begin position="211"/>
        <end position="231"/>
    </location>
</feature>
<evidence type="ECO:0000256" key="7">
    <source>
        <dbReference type="RuleBase" id="RU363032"/>
    </source>
</evidence>
<feature type="compositionally biased region" description="Polar residues" evidence="8">
    <location>
        <begin position="16"/>
        <end position="26"/>
    </location>
</feature>
<dbReference type="EMBL" id="VEWN01000014">
    <property type="protein sequence ID" value="KAA1053704.1"/>
    <property type="molecule type" value="Genomic_DNA"/>
</dbReference>
<dbReference type="GO" id="GO:0055085">
    <property type="term" value="P:transmembrane transport"/>
    <property type="evidence" value="ECO:0007669"/>
    <property type="project" value="InterPro"/>
</dbReference>
<evidence type="ECO:0000313" key="11">
    <source>
        <dbReference type="Proteomes" id="UP000325333"/>
    </source>
</evidence>
<feature type="transmembrane region" description="Helical" evidence="7">
    <location>
        <begin position="296"/>
        <end position="322"/>
    </location>
</feature>
<feature type="transmembrane region" description="Helical" evidence="7">
    <location>
        <begin position="177"/>
        <end position="199"/>
    </location>
</feature>
<dbReference type="Proteomes" id="UP000325333">
    <property type="component" value="Unassembled WGS sequence"/>
</dbReference>
<dbReference type="InterPro" id="IPR000515">
    <property type="entry name" value="MetI-like"/>
</dbReference>
<feature type="transmembrane region" description="Helical" evidence="7">
    <location>
        <begin position="243"/>
        <end position="264"/>
    </location>
</feature>
<keyword evidence="3" id="KW-1003">Cell membrane</keyword>
<dbReference type="InterPro" id="IPR035906">
    <property type="entry name" value="MetI-like_sf"/>
</dbReference>
<evidence type="ECO:0000313" key="10">
    <source>
        <dbReference type="EMBL" id="KAA1053704.1"/>
    </source>
</evidence>
<dbReference type="Gene3D" id="1.10.3720.10">
    <property type="entry name" value="MetI-like"/>
    <property type="match status" value="1"/>
</dbReference>
<accession>A0A5B0KSD7</accession>
<feature type="transmembrane region" description="Helical" evidence="7">
    <location>
        <begin position="342"/>
        <end position="360"/>
    </location>
</feature>
<evidence type="ECO:0000256" key="6">
    <source>
        <dbReference type="ARBA" id="ARBA00023136"/>
    </source>
</evidence>
<comment type="subcellular location">
    <subcellularLocation>
        <location evidence="1 7">Cell membrane</location>
        <topology evidence="1 7">Multi-pass membrane protein</topology>
    </subcellularLocation>
</comment>
<dbReference type="PANTHER" id="PTHR30151:SF7">
    <property type="entry name" value="NITRATE IMPORT PERMEASE PROTEIN NRTB"/>
    <property type="match status" value="1"/>
</dbReference>
<organism evidence="10 11">
    <name type="scientific">Azospirillum argentinense</name>
    <dbReference type="NCBI Taxonomy" id="2970906"/>
    <lineage>
        <taxon>Bacteria</taxon>
        <taxon>Pseudomonadati</taxon>
        <taxon>Pseudomonadota</taxon>
        <taxon>Alphaproteobacteria</taxon>
        <taxon>Rhodospirillales</taxon>
        <taxon>Azospirillaceae</taxon>
        <taxon>Azospirillum</taxon>
    </lineage>
</organism>